<evidence type="ECO:0000313" key="3">
    <source>
        <dbReference type="EMBL" id="ANE48269.1"/>
    </source>
</evidence>
<dbReference type="Pfam" id="PF00149">
    <property type="entry name" value="Metallophos"/>
    <property type="match status" value="1"/>
</dbReference>
<dbReference type="OrthoDB" id="9773856at2"/>
<feature type="domain" description="Calcineurin-like phosphoesterase" evidence="2">
    <location>
        <begin position="4"/>
        <end position="203"/>
    </location>
</feature>
<organism evidence="3 4">
    <name type="scientific">Paenibacillus swuensis</name>
    <dbReference type="NCBI Taxonomy" id="1178515"/>
    <lineage>
        <taxon>Bacteria</taxon>
        <taxon>Bacillati</taxon>
        <taxon>Bacillota</taxon>
        <taxon>Bacilli</taxon>
        <taxon>Bacillales</taxon>
        <taxon>Paenibacillaceae</taxon>
        <taxon>Paenibacillus</taxon>
    </lineage>
</organism>
<accession>A0A172TMG7</accession>
<dbReference type="RefSeq" id="WP_068609917.1">
    <property type="nucleotide sequence ID" value="NZ_CP011388.1"/>
</dbReference>
<dbReference type="Proteomes" id="UP000076927">
    <property type="component" value="Chromosome"/>
</dbReference>
<keyword evidence="4" id="KW-1185">Reference proteome</keyword>
<name>A0A172TMG7_9BACL</name>
<dbReference type="AlphaFoldDB" id="A0A172TMG7"/>
<keyword evidence="1" id="KW-0378">Hydrolase</keyword>
<dbReference type="CDD" id="cd00840">
    <property type="entry name" value="MPP_Mre11_N"/>
    <property type="match status" value="1"/>
</dbReference>
<dbReference type="InterPro" id="IPR041796">
    <property type="entry name" value="Mre11_N"/>
</dbReference>
<evidence type="ECO:0000313" key="4">
    <source>
        <dbReference type="Proteomes" id="UP000076927"/>
    </source>
</evidence>
<dbReference type="PANTHER" id="PTHR30337:SF7">
    <property type="entry name" value="PHOSPHOESTERASE"/>
    <property type="match status" value="1"/>
</dbReference>
<dbReference type="Gene3D" id="3.60.21.10">
    <property type="match status" value="1"/>
</dbReference>
<dbReference type="SUPFAM" id="SSF56300">
    <property type="entry name" value="Metallo-dependent phosphatases"/>
    <property type="match status" value="1"/>
</dbReference>
<gene>
    <name evidence="3" type="ORF">SY83_20475</name>
</gene>
<dbReference type="InterPro" id="IPR029052">
    <property type="entry name" value="Metallo-depent_PP-like"/>
</dbReference>
<dbReference type="GO" id="GO:0016787">
    <property type="term" value="F:hydrolase activity"/>
    <property type="evidence" value="ECO:0007669"/>
    <property type="project" value="UniProtKB-KW"/>
</dbReference>
<evidence type="ECO:0000259" key="2">
    <source>
        <dbReference type="Pfam" id="PF00149"/>
    </source>
</evidence>
<dbReference type="KEGG" id="pswu:SY83_20475"/>
<dbReference type="PANTHER" id="PTHR30337">
    <property type="entry name" value="COMPONENT OF ATP-DEPENDENT DSDNA EXONUCLEASE"/>
    <property type="match status" value="1"/>
</dbReference>
<evidence type="ECO:0000256" key="1">
    <source>
        <dbReference type="ARBA" id="ARBA00022801"/>
    </source>
</evidence>
<dbReference type="PATRIC" id="fig|1178515.4.peg.4144"/>
<proteinExistence type="predicted"/>
<sequence length="425" mass="47761">MRAFKFLHAADLHLDSPFRGMTAPPAMIAAAIRESTYRAFQSMIELALREQVDFVVISGDIYDLADRSLRAQLRFQKGMEKLAEAGIPSYIIHGNHDPENGRRAALKWPDLVHFFGSSGVERKTAHSSDGTPLAEVYGISYAAAAVKENLVTRFNVEPSGLYKIGLLHTNVDGDASHDNYAPCSKAELLNAGLDYWALGHIHIRQVLHMKPWIIYPGNPQGRSVKETGPKGCMIVTVDERGTEPVFHRLDHVVWQHIPIGIENIDSIQALKQAMEEAMEQLRDGQDGRASVVRFILTGRGALHRELSQTSVISELAERFREVEGEAAQQKEYPFVWIESVKQQTGNKMDLDKLLTQESFPGELVRQQGQLENDLPELETFHEEALSLLLHHAKFSSLSSLKDPDRIKERLSQARELVLDWMEVDA</sequence>
<dbReference type="InterPro" id="IPR004843">
    <property type="entry name" value="Calcineurin-like_PHP"/>
</dbReference>
<dbReference type="PIRSF" id="PIRSF033091">
    <property type="entry name" value="Pesterase_YhaO"/>
    <property type="match status" value="1"/>
</dbReference>
<dbReference type="STRING" id="1178515.SY83_20475"/>
<reference evidence="3 4" key="1">
    <citation type="submission" date="2015-01" db="EMBL/GenBank/DDBJ databases">
        <title>Paenibacillus swuensis/DY6/whole genome sequencing.</title>
        <authorList>
            <person name="Kim M.K."/>
            <person name="Srinivasan S."/>
            <person name="Lee J.-J."/>
        </authorList>
    </citation>
    <scope>NUCLEOTIDE SEQUENCE [LARGE SCALE GENOMIC DNA]</scope>
    <source>
        <strain evidence="3 4">DY6</strain>
    </source>
</reference>
<dbReference type="InterPro" id="IPR050535">
    <property type="entry name" value="DNA_Repair-Maintenance_Comp"/>
</dbReference>
<protein>
    <recommendedName>
        <fullName evidence="2">Calcineurin-like phosphoesterase domain-containing protein</fullName>
    </recommendedName>
</protein>
<dbReference type="EMBL" id="CP011388">
    <property type="protein sequence ID" value="ANE48269.1"/>
    <property type="molecule type" value="Genomic_DNA"/>
</dbReference>
<dbReference type="InterPro" id="IPR014576">
    <property type="entry name" value="Pesterase_YhaO"/>
</dbReference>